<sequence>MNKQNQNIQAIGGHILDLYLLASFKFKNPHSYTKFRQIKSLKKRTNASVFVETGTYLGVTTKRCAPIFNQVYTIELDKELAELAKSFLSNNKNVEVLQGDALKVLPQLLKREEINDALVFLDGHFSGGITACGEIPEPGIEEIKILAQHKHKIRCIVVDDFRSFGTESSFPTKFELLKAAEEYFHDYEITVHLDQLIIVK</sequence>
<evidence type="ECO:0000313" key="5">
    <source>
        <dbReference type="EMBL" id="NEU71607.1"/>
    </source>
</evidence>
<evidence type="ECO:0008006" key="7">
    <source>
        <dbReference type="Google" id="ProtNLM"/>
    </source>
</evidence>
<dbReference type="EMBL" id="JTCM02000004">
    <property type="protein sequence ID" value="NEU71607.1"/>
    <property type="molecule type" value="Genomic_DNA"/>
</dbReference>
<dbReference type="InterPro" id="IPR029063">
    <property type="entry name" value="SAM-dependent_MTases_sf"/>
</dbReference>
<dbReference type="GO" id="GO:0032259">
    <property type="term" value="P:methylation"/>
    <property type="evidence" value="ECO:0007669"/>
    <property type="project" value="UniProtKB-KW"/>
</dbReference>
<dbReference type="Gene3D" id="3.40.50.150">
    <property type="entry name" value="Vaccinia Virus protein VP39"/>
    <property type="match status" value="1"/>
</dbReference>
<keyword evidence="6" id="KW-1185">Reference proteome</keyword>
<accession>A0A846H170</accession>
<keyword evidence="2" id="KW-0808">Transferase</keyword>
<keyword evidence="3" id="KW-0949">S-adenosyl-L-methionine</keyword>
<evidence type="ECO:0000256" key="4">
    <source>
        <dbReference type="ARBA" id="ARBA00022884"/>
    </source>
</evidence>
<dbReference type="AlphaFoldDB" id="A0A846H170"/>
<keyword evidence="4" id="KW-0694">RNA-binding</keyword>
<dbReference type="Pfam" id="PF00398">
    <property type="entry name" value="RrnaAD"/>
    <property type="match status" value="1"/>
</dbReference>
<comment type="caution">
    <text evidence="5">The sequence shown here is derived from an EMBL/GenBank/DDBJ whole genome shotgun (WGS) entry which is preliminary data.</text>
</comment>
<dbReference type="GO" id="GO:0008168">
    <property type="term" value="F:methyltransferase activity"/>
    <property type="evidence" value="ECO:0007669"/>
    <property type="project" value="UniProtKB-KW"/>
</dbReference>
<evidence type="ECO:0000256" key="2">
    <source>
        <dbReference type="ARBA" id="ARBA00022679"/>
    </source>
</evidence>
<keyword evidence="1" id="KW-0489">Methyltransferase</keyword>
<dbReference type="SUPFAM" id="SSF53335">
    <property type="entry name" value="S-adenosyl-L-methionine-dependent methyltransferases"/>
    <property type="match status" value="1"/>
</dbReference>
<evidence type="ECO:0000256" key="3">
    <source>
        <dbReference type="ARBA" id="ARBA00022691"/>
    </source>
</evidence>
<evidence type="ECO:0000256" key="1">
    <source>
        <dbReference type="ARBA" id="ARBA00022603"/>
    </source>
</evidence>
<dbReference type="Proteomes" id="UP000031549">
    <property type="component" value="Unassembled WGS sequence"/>
</dbReference>
<dbReference type="GO" id="GO:0003723">
    <property type="term" value="F:RNA binding"/>
    <property type="evidence" value="ECO:0007669"/>
    <property type="project" value="UniProtKB-KW"/>
</dbReference>
<proteinExistence type="predicted"/>
<organism evidence="5 6">
    <name type="scientific">Hassallia byssoidea VB512170</name>
    <dbReference type="NCBI Taxonomy" id="1304833"/>
    <lineage>
        <taxon>Bacteria</taxon>
        <taxon>Bacillati</taxon>
        <taxon>Cyanobacteriota</taxon>
        <taxon>Cyanophyceae</taxon>
        <taxon>Nostocales</taxon>
        <taxon>Tolypothrichaceae</taxon>
        <taxon>Hassallia</taxon>
    </lineage>
</organism>
<gene>
    <name evidence="5" type="ORF">PI95_003160</name>
</gene>
<name>A0A846H170_9CYAN</name>
<dbReference type="RefSeq" id="WP_039752627.1">
    <property type="nucleotide sequence ID" value="NZ_JTCM02000004.1"/>
</dbReference>
<evidence type="ECO:0000313" key="6">
    <source>
        <dbReference type="Proteomes" id="UP000031549"/>
    </source>
</evidence>
<reference evidence="5 6" key="1">
    <citation type="journal article" date="2015" name="Genome Announc.">
        <title>Draft Genome Sequence of Cyanobacterium Hassallia byssoidea Strain VB512170, Isolated from Monuments in India.</title>
        <authorList>
            <person name="Singh D."/>
            <person name="Chandrababunaidu M.M."/>
            <person name="Panda A."/>
            <person name="Sen D."/>
            <person name="Bhattacharyya S."/>
            <person name="Adhikary S.P."/>
            <person name="Tripathy S."/>
        </authorList>
    </citation>
    <scope>NUCLEOTIDE SEQUENCE [LARGE SCALE GENOMIC DNA]</scope>
    <source>
        <strain evidence="5 6">VB512170</strain>
    </source>
</reference>
<protein>
    <recommendedName>
        <fullName evidence="7">S-adenosyl-L-methionine-dependent methyltransferase</fullName>
    </recommendedName>
</protein>
<dbReference type="InterPro" id="IPR001737">
    <property type="entry name" value="KsgA/Erm"/>
</dbReference>